<evidence type="ECO:0000313" key="6">
    <source>
        <dbReference type="Proteomes" id="UP000249495"/>
    </source>
</evidence>
<dbReference type="STRING" id="1123303.GCA_000372425_00755"/>
<keyword evidence="2 4" id="KW-0808">Transferase</keyword>
<dbReference type="EC" id="2.7.1.31" evidence="5"/>
<keyword evidence="6" id="KW-1185">Reference proteome</keyword>
<dbReference type="Gene3D" id="3.90.1510.10">
    <property type="entry name" value="Glycerate kinase, domain 2"/>
    <property type="match status" value="1"/>
</dbReference>
<evidence type="ECO:0000256" key="3">
    <source>
        <dbReference type="ARBA" id="ARBA00022777"/>
    </source>
</evidence>
<dbReference type="Pfam" id="PF02595">
    <property type="entry name" value="Gly_kinase"/>
    <property type="match status" value="1"/>
</dbReference>
<evidence type="ECO:0000256" key="4">
    <source>
        <dbReference type="PIRNR" id="PIRNR006078"/>
    </source>
</evidence>
<name>A0A2X3VGV5_9STRE</name>
<dbReference type="InterPro" id="IPR036129">
    <property type="entry name" value="Glycerate_kinase_sf"/>
</dbReference>
<dbReference type="InterPro" id="IPR018193">
    <property type="entry name" value="Glyc_kinase_flavodox-like_fold"/>
</dbReference>
<dbReference type="GO" id="GO:0031388">
    <property type="term" value="P:organic acid phosphorylation"/>
    <property type="evidence" value="ECO:0007669"/>
    <property type="project" value="UniProtKB-UniRule"/>
</dbReference>
<dbReference type="GO" id="GO:0008887">
    <property type="term" value="F:glycerate kinase activity"/>
    <property type="evidence" value="ECO:0007669"/>
    <property type="project" value="UniProtKB-UniRule"/>
</dbReference>
<dbReference type="InterPro" id="IPR018197">
    <property type="entry name" value="Glycerate_kinase_RE-like"/>
</dbReference>
<dbReference type="EMBL" id="LS483343">
    <property type="protein sequence ID" value="SQF40660.1"/>
    <property type="molecule type" value="Genomic_DNA"/>
</dbReference>
<dbReference type="InterPro" id="IPR004381">
    <property type="entry name" value="Glycerate_kinase"/>
</dbReference>
<gene>
    <name evidence="5" type="primary">glxK</name>
    <name evidence="5" type="ORF">NCTC12278_01233</name>
</gene>
<dbReference type="NCBIfam" id="TIGR00045">
    <property type="entry name" value="glycerate kinase"/>
    <property type="match status" value="1"/>
</dbReference>
<evidence type="ECO:0000256" key="2">
    <source>
        <dbReference type="ARBA" id="ARBA00022679"/>
    </source>
</evidence>
<dbReference type="AlphaFoldDB" id="A0A2X3VGV5"/>
<dbReference type="KEGG" id="sfer:NCTC12278_01233"/>
<dbReference type="PANTHER" id="PTHR21599">
    <property type="entry name" value="GLYCERATE KINASE"/>
    <property type="match status" value="1"/>
</dbReference>
<dbReference type="Proteomes" id="UP000249495">
    <property type="component" value="Chromosome 1"/>
</dbReference>
<protein>
    <submittedName>
        <fullName evidence="5">Glycerate kinase</fullName>
        <ecNumber evidence="5">2.7.1.31</ecNumber>
    </submittedName>
</protein>
<evidence type="ECO:0000256" key="1">
    <source>
        <dbReference type="ARBA" id="ARBA00006284"/>
    </source>
</evidence>
<dbReference type="RefSeq" id="WP_018030084.1">
    <property type="nucleotide sequence ID" value="NZ_LS483343.1"/>
</dbReference>
<dbReference type="PANTHER" id="PTHR21599:SF0">
    <property type="entry name" value="GLYCERATE KINASE"/>
    <property type="match status" value="1"/>
</dbReference>
<dbReference type="Gene3D" id="3.40.50.10350">
    <property type="entry name" value="Glycerate kinase, domain 1"/>
    <property type="match status" value="1"/>
</dbReference>
<evidence type="ECO:0000313" key="5">
    <source>
        <dbReference type="EMBL" id="SQF40660.1"/>
    </source>
</evidence>
<sequence>MKILIAPDSFKESLSASQVAKAIQKGLLKVFPEADYDLMPIGDGGEGTLEAIADSLGLKRANLKVTGPFRETADITYAYEASLAVFETAAITGLEKVPPDQRNPLQIDNQGIGEMICQLAHQGFRQLLIGVGGTSSHDGGIGLAAGLGYEFFDEKGRLLPAVGQSLGAVARISDQKVDPILKELDITIITDVSNPLCGKEGAAHIFGKQKGLMQHQLQDVDEMTRSFYQLVEPRLLSLAGAGAGGGMAAGLVAFASGRIVSGIDAVLDILDFDSRIKDVDVVIVGEGRMDRQSLSGKAPVGLARRVPQGVPVLAICGSLSDDLPDFPTEQITAAFPIIASVDSLEKTLARASHNLERTAQNIGNLLNLKGCKKD</sequence>
<dbReference type="SUPFAM" id="SSF110738">
    <property type="entry name" value="Glycerate kinase I"/>
    <property type="match status" value="1"/>
</dbReference>
<dbReference type="PIRSF" id="PIRSF006078">
    <property type="entry name" value="GlxK"/>
    <property type="match status" value="1"/>
</dbReference>
<organism evidence="5 6">
    <name type="scientific">Streptococcus ferus</name>
    <dbReference type="NCBI Taxonomy" id="1345"/>
    <lineage>
        <taxon>Bacteria</taxon>
        <taxon>Bacillati</taxon>
        <taxon>Bacillota</taxon>
        <taxon>Bacilli</taxon>
        <taxon>Lactobacillales</taxon>
        <taxon>Streptococcaceae</taxon>
        <taxon>Streptococcus</taxon>
    </lineage>
</organism>
<comment type="similarity">
    <text evidence="1 4">Belongs to the glycerate kinase type-1 family.</text>
</comment>
<accession>A0A2X3VGV5</accession>
<keyword evidence="3 4" id="KW-0418">Kinase</keyword>
<dbReference type="OrthoDB" id="9774290at2"/>
<proteinExistence type="inferred from homology"/>
<reference evidence="5 6" key="1">
    <citation type="submission" date="2018-06" db="EMBL/GenBank/DDBJ databases">
        <authorList>
            <consortium name="Pathogen Informatics"/>
            <person name="Doyle S."/>
        </authorList>
    </citation>
    <scope>NUCLEOTIDE SEQUENCE [LARGE SCALE GENOMIC DNA]</scope>
    <source>
        <strain evidence="5 6">NCTC12278</strain>
    </source>
</reference>